<keyword evidence="1" id="KW-0732">Signal</keyword>
<keyword evidence="3" id="KW-1185">Reference proteome</keyword>
<dbReference type="EMBL" id="CP023406">
    <property type="protein sequence ID" value="ATD67131.1"/>
    <property type="molecule type" value="Genomic_DNA"/>
</dbReference>
<sequence>MVMRFSQMISIAGLFAAGAASAGDLQCPVVDQPPAAVCVASAHGLAYADTQEDAGTASRALAEAAQRYANLFGRAPVGMLVLSTSLDPVAAIDFANTHDLEFAQVWVPAKAKRAMTERAMRQAGLDRARINQALAGMSDQEPITLRHEVGHAMHAAMYWPGSTGMPQERYGTPAPDWLDEAAAIAMEPIEAQGRHVAAFIDFAKRRPRDIPDLADFLASEHPVRNAGLAGALARGPKSDSGVQMMVASRGDRFPGMETFYGQSLLTALFLAETSGNPQILAPISRAIADGLGFDAWLARDGAEFKLPATVAALQPLWNDWLQQVLRRGGNSEP</sequence>
<organism evidence="2 3">
    <name type="scientific">Luteimonas chenhongjianii</name>
    <dbReference type="NCBI Taxonomy" id="2006110"/>
    <lineage>
        <taxon>Bacteria</taxon>
        <taxon>Pseudomonadati</taxon>
        <taxon>Pseudomonadota</taxon>
        <taxon>Gammaproteobacteria</taxon>
        <taxon>Lysobacterales</taxon>
        <taxon>Lysobacteraceae</taxon>
        <taxon>Luteimonas</taxon>
    </lineage>
</organism>
<protein>
    <submittedName>
        <fullName evidence="2">Uncharacterized protein</fullName>
    </submittedName>
</protein>
<evidence type="ECO:0000313" key="3">
    <source>
        <dbReference type="Proteomes" id="UP000218968"/>
    </source>
</evidence>
<dbReference type="AlphaFoldDB" id="A0A290XDI6"/>
<evidence type="ECO:0000313" key="2">
    <source>
        <dbReference type="EMBL" id="ATD67131.1"/>
    </source>
</evidence>
<feature type="chain" id="PRO_5012245383" evidence="1">
    <location>
        <begin position="23"/>
        <end position="333"/>
    </location>
</feature>
<gene>
    <name evidence="2" type="ORF">CNR27_06450</name>
</gene>
<dbReference type="KEGG" id="lum:CNR27_06450"/>
<proteinExistence type="predicted"/>
<reference evidence="3" key="1">
    <citation type="submission" date="2017-09" db="EMBL/GenBank/DDBJ databases">
        <title>Luteimonas liuhanmingii sp.nov., isolated from the intestinal contents of Tibetan Plateau Pika in Yushu, Qinghai Province, China.</title>
        <authorList>
            <person name="Gui Z."/>
        </authorList>
    </citation>
    <scope>NUCLEOTIDE SEQUENCE [LARGE SCALE GENOMIC DNA]</scope>
    <source>
        <strain evidence="3">100111</strain>
    </source>
</reference>
<feature type="signal peptide" evidence="1">
    <location>
        <begin position="1"/>
        <end position="22"/>
    </location>
</feature>
<name>A0A290XDI6_9GAMM</name>
<dbReference type="Proteomes" id="UP000218968">
    <property type="component" value="Chromosome"/>
</dbReference>
<accession>A0A290XDI6</accession>
<evidence type="ECO:0000256" key="1">
    <source>
        <dbReference type="SAM" id="SignalP"/>
    </source>
</evidence>